<dbReference type="InterPro" id="IPR052934">
    <property type="entry name" value="Methyl-DNA_Rec/Restrict_Enz"/>
</dbReference>
<keyword evidence="3" id="KW-1185">Reference proteome</keyword>
<dbReference type="Gene3D" id="3.40.50.300">
    <property type="entry name" value="P-loop containing nucleotide triphosphate hydrolases"/>
    <property type="match status" value="1"/>
</dbReference>
<sequence length="458" mass="52010">MTYKVSRIPRKEYQLPLLKSLVELGGAVKFSQQLLSLVAETMGFADMRMERHPTSGRILWIEDLQFAASQLRKQGEMDGSQKGIWKITEKGRERLRLEWGSFKNQFNLNHYITETTLSDVEVTDSEIIEKEVREEFVEKFLPESIEAIKGQILIEDTPIHQIITIINASRHLILTGQPGTGKTTIAINASDQAVKTKFISGYILTTATSDWTTFDTIGGYMPQPEKELVFTPGIVLRAISENKWLIIDEINRADVDKSFGQLLTILSGQEVELPFYNNQGKPINICHAIGLSSYYDEQSATFFVGDNWRIIGTMNTFDKNSLFSLSYAFMRRFGFVHVNNPSTAELHKIIDGRVQDGHLNATSADKIKRLLSITPRKIGAAILIDILNYMKERSSPEAFFESFVAYVLPQFEGLAVETIVEFFDNAASDFGDKEHQFQIKQYLTELFEIEPGAWQFDS</sequence>
<dbReference type="PANTHER" id="PTHR37291">
    <property type="entry name" value="5-METHYLCYTOSINE-SPECIFIC RESTRICTION ENZYME B"/>
    <property type="match status" value="1"/>
</dbReference>
<dbReference type="REBASE" id="58114">
    <property type="entry name" value="Msp7113McrBP"/>
</dbReference>
<dbReference type="eggNOG" id="COG0714">
    <property type="taxonomic scope" value="Bacteria"/>
</dbReference>
<dbReference type="GO" id="GO:0005524">
    <property type="term" value="F:ATP binding"/>
    <property type="evidence" value="ECO:0007669"/>
    <property type="project" value="InterPro"/>
</dbReference>
<feature type="domain" description="AAA+ ATPase" evidence="1">
    <location>
        <begin position="168"/>
        <end position="339"/>
    </location>
</feature>
<dbReference type="Pfam" id="PF07728">
    <property type="entry name" value="AAA_5"/>
    <property type="match status" value="1"/>
</dbReference>
<proteinExistence type="predicted"/>
<dbReference type="Proteomes" id="UP000010471">
    <property type="component" value="Chromosome"/>
</dbReference>
<dbReference type="Pfam" id="PF14338">
    <property type="entry name" value="Mrr_N"/>
    <property type="match status" value="1"/>
</dbReference>
<dbReference type="RefSeq" id="WP_015182183.1">
    <property type="nucleotide sequence ID" value="NC_019738.1"/>
</dbReference>
<dbReference type="GO" id="GO:0016887">
    <property type="term" value="F:ATP hydrolysis activity"/>
    <property type="evidence" value="ECO:0007669"/>
    <property type="project" value="InterPro"/>
</dbReference>
<gene>
    <name evidence="2" type="ORF">Mic7113_2217</name>
</gene>
<dbReference type="InterPro" id="IPR027417">
    <property type="entry name" value="P-loop_NTPase"/>
</dbReference>
<dbReference type="InterPro" id="IPR011704">
    <property type="entry name" value="ATPase_dyneun-rel_AAA"/>
</dbReference>
<dbReference type="PANTHER" id="PTHR37291:SF1">
    <property type="entry name" value="TYPE IV METHYL-DIRECTED RESTRICTION ENZYME ECOKMCRB SUBUNIT"/>
    <property type="match status" value="1"/>
</dbReference>
<dbReference type="STRING" id="1173027.Mic7113_2217"/>
<organism evidence="2 3">
    <name type="scientific">Allocoleopsis franciscana PCC 7113</name>
    <dbReference type="NCBI Taxonomy" id="1173027"/>
    <lineage>
        <taxon>Bacteria</taxon>
        <taxon>Bacillati</taxon>
        <taxon>Cyanobacteriota</taxon>
        <taxon>Cyanophyceae</taxon>
        <taxon>Coleofasciculales</taxon>
        <taxon>Coleofasciculaceae</taxon>
        <taxon>Allocoleopsis</taxon>
        <taxon>Allocoleopsis franciscana</taxon>
    </lineage>
</organism>
<dbReference type="AlphaFoldDB" id="K9WE04"/>
<dbReference type="KEGG" id="mic:Mic7113_2217"/>
<dbReference type="InterPro" id="IPR025745">
    <property type="entry name" value="Mrr-like_N_dom"/>
</dbReference>
<dbReference type="InterPro" id="IPR003593">
    <property type="entry name" value="AAA+_ATPase"/>
</dbReference>
<evidence type="ECO:0000313" key="3">
    <source>
        <dbReference type="Proteomes" id="UP000010471"/>
    </source>
</evidence>
<name>K9WE04_9CYAN</name>
<dbReference type="SMART" id="SM00382">
    <property type="entry name" value="AAA"/>
    <property type="match status" value="1"/>
</dbReference>
<protein>
    <submittedName>
        <fullName evidence="2">MoxR-like ATPase</fullName>
    </submittedName>
</protein>
<dbReference type="SUPFAM" id="SSF52540">
    <property type="entry name" value="P-loop containing nucleoside triphosphate hydrolases"/>
    <property type="match status" value="1"/>
</dbReference>
<evidence type="ECO:0000259" key="1">
    <source>
        <dbReference type="SMART" id="SM00382"/>
    </source>
</evidence>
<evidence type="ECO:0000313" key="2">
    <source>
        <dbReference type="EMBL" id="AFZ18031.1"/>
    </source>
</evidence>
<accession>K9WE04</accession>
<dbReference type="HOGENOM" id="CLU_596917_0_0_3"/>
<dbReference type="eggNOG" id="COG1715">
    <property type="taxonomic scope" value="Bacteria"/>
</dbReference>
<dbReference type="EMBL" id="CP003630">
    <property type="protein sequence ID" value="AFZ18031.1"/>
    <property type="molecule type" value="Genomic_DNA"/>
</dbReference>
<reference evidence="2 3" key="1">
    <citation type="submission" date="2012-06" db="EMBL/GenBank/DDBJ databases">
        <title>Finished chromosome of genome of Microcoleus sp. PCC 7113.</title>
        <authorList>
            <consortium name="US DOE Joint Genome Institute"/>
            <person name="Gugger M."/>
            <person name="Coursin T."/>
            <person name="Rippka R."/>
            <person name="Tandeau De Marsac N."/>
            <person name="Huntemann M."/>
            <person name="Wei C.-L."/>
            <person name="Han J."/>
            <person name="Detter J.C."/>
            <person name="Han C."/>
            <person name="Tapia R."/>
            <person name="Chen A."/>
            <person name="Kyrpides N."/>
            <person name="Mavromatis K."/>
            <person name="Markowitz V."/>
            <person name="Szeto E."/>
            <person name="Ivanova N."/>
            <person name="Pagani I."/>
            <person name="Pati A."/>
            <person name="Goodwin L."/>
            <person name="Nordberg H.P."/>
            <person name="Cantor M.N."/>
            <person name="Hua S.X."/>
            <person name="Woyke T."/>
            <person name="Kerfeld C.A."/>
        </authorList>
    </citation>
    <scope>NUCLEOTIDE SEQUENCE [LARGE SCALE GENOMIC DNA]</scope>
    <source>
        <strain evidence="2 3">PCC 7113</strain>
    </source>
</reference>
<dbReference type="PATRIC" id="fig|1173027.3.peg.2420"/>
<dbReference type="OrthoDB" id="9781481at2"/>